<gene>
    <name evidence="1" type="ORF">RPERSI_LOCUS26947</name>
</gene>
<evidence type="ECO:0000313" key="2">
    <source>
        <dbReference type="Proteomes" id="UP000789920"/>
    </source>
</evidence>
<comment type="caution">
    <text evidence="1">The sequence shown here is derived from an EMBL/GenBank/DDBJ whole genome shotgun (WGS) entry which is preliminary data.</text>
</comment>
<feature type="non-terminal residue" evidence="1">
    <location>
        <position position="42"/>
    </location>
</feature>
<dbReference type="Proteomes" id="UP000789920">
    <property type="component" value="Unassembled WGS sequence"/>
</dbReference>
<reference evidence="1" key="1">
    <citation type="submission" date="2021-06" db="EMBL/GenBank/DDBJ databases">
        <authorList>
            <person name="Kallberg Y."/>
            <person name="Tangrot J."/>
            <person name="Rosling A."/>
        </authorList>
    </citation>
    <scope>NUCLEOTIDE SEQUENCE</scope>
    <source>
        <strain evidence="1">MA461A</strain>
    </source>
</reference>
<sequence length="42" mass="4879">IDNKLVDIITEFLWLILDGIEEYIGILEVVGNVIIEDYIKMI</sequence>
<name>A0ACA9S6J7_9GLOM</name>
<keyword evidence="2" id="KW-1185">Reference proteome</keyword>
<protein>
    <submittedName>
        <fullName evidence="1">6483_t:CDS:1</fullName>
    </submittedName>
</protein>
<accession>A0ACA9S6J7</accession>
<dbReference type="EMBL" id="CAJVQC010093562">
    <property type="protein sequence ID" value="CAG8827292.1"/>
    <property type="molecule type" value="Genomic_DNA"/>
</dbReference>
<evidence type="ECO:0000313" key="1">
    <source>
        <dbReference type="EMBL" id="CAG8827292.1"/>
    </source>
</evidence>
<feature type="non-terminal residue" evidence="1">
    <location>
        <position position="1"/>
    </location>
</feature>
<proteinExistence type="predicted"/>
<organism evidence="1 2">
    <name type="scientific">Racocetra persica</name>
    <dbReference type="NCBI Taxonomy" id="160502"/>
    <lineage>
        <taxon>Eukaryota</taxon>
        <taxon>Fungi</taxon>
        <taxon>Fungi incertae sedis</taxon>
        <taxon>Mucoromycota</taxon>
        <taxon>Glomeromycotina</taxon>
        <taxon>Glomeromycetes</taxon>
        <taxon>Diversisporales</taxon>
        <taxon>Gigasporaceae</taxon>
        <taxon>Racocetra</taxon>
    </lineage>
</organism>